<dbReference type="AlphaFoldDB" id="A0A9P5Y0U9"/>
<protein>
    <submittedName>
        <fullName evidence="2">Uncharacterized protein</fullName>
    </submittedName>
</protein>
<dbReference type="EMBL" id="MU150320">
    <property type="protein sequence ID" value="KAF9459256.1"/>
    <property type="molecule type" value="Genomic_DNA"/>
</dbReference>
<sequence length="199" mass="20933">MLLVESILAKALVLAGLAVGSWAGGADITSLPYNFTIAAVNTTLPNSNSTGVPLVLGQNGASTGISFYVTSTYATYPYNDYPSQGLVDGSLRAFMKSGEWITNATETSSGGTLGWVTSRIYGGPATKIYSVSRVPAEKFPLLAVHGITNLWSLCPFSGFRGQTNVVFNVSADVPPPPFLGFDPADCYAVKLNIVPLPMN</sequence>
<name>A0A9P5Y0U9_9AGAR</name>
<evidence type="ECO:0000256" key="1">
    <source>
        <dbReference type="SAM" id="SignalP"/>
    </source>
</evidence>
<evidence type="ECO:0000313" key="2">
    <source>
        <dbReference type="EMBL" id="KAF9459256.1"/>
    </source>
</evidence>
<gene>
    <name evidence="2" type="ORF">BDZ94DRAFT_1051458</name>
</gene>
<evidence type="ECO:0000313" key="3">
    <source>
        <dbReference type="Proteomes" id="UP000807353"/>
    </source>
</evidence>
<feature type="chain" id="PRO_5040196530" evidence="1">
    <location>
        <begin position="24"/>
        <end position="199"/>
    </location>
</feature>
<feature type="signal peptide" evidence="1">
    <location>
        <begin position="1"/>
        <end position="23"/>
    </location>
</feature>
<dbReference type="OrthoDB" id="2844016at2759"/>
<organism evidence="2 3">
    <name type="scientific">Collybia nuda</name>
    <dbReference type="NCBI Taxonomy" id="64659"/>
    <lineage>
        <taxon>Eukaryota</taxon>
        <taxon>Fungi</taxon>
        <taxon>Dikarya</taxon>
        <taxon>Basidiomycota</taxon>
        <taxon>Agaricomycotina</taxon>
        <taxon>Agaricomycetes</taxon>
        <taxon>Agaricomycetidae</taxon>
        <taxon>Agaricales</taxon>
        <taxon>Tricholomatineae</taxon>
        <taxon>Clitocybaceae</taxon>
        <taxon>Collybia</taxon>
    </lineage>
</organism>
<comment type="caution">
    <text evidence="2">The sequence shown here is derived from an EMBL/GenBank/DDBJ whole genome shotgun (WGS) entry which is preliminary data.</text>
</comment>
<reference evidence="2" key="1">
    <citation type="submission" date="2020-11" db="EMBL/GenBank/DDBJ databases">
        <authorList>
            <consortium name="DOE Joint Genome Institute"/>
            <person name="Ahrendt S."/>
            <person name="Riley R."/>
            <person name="Andreopoulos W."/>
            <person name="Labutti K."/>
            <person name="Pangilinan J."/>
            <person name="Ruiz-Duenas F.J."/>
            <person name="Barrasa J.M."/>
            <person name="Sanchez-Garcia M."/>
            <person name="Camarero S."/>
            <person name="Miyauchi S."/>
            <person name="Serrano A."/>
            <person name="Linde D."/>
            <person name="Babiker R."/>
            <person name="Drula E."/>
            <person name="Ayuso-Fernandez I."/>
            <person name="Pacheco R."/>
            <person name="Padilla G."/>
            <person name="Ferreira P."/>
            <person name="Barriuso J."/>
            <person name="Kellner H."/>
            <person name="Castanera R."/>
            <person name="Alfaro M."/>
            <person name="Ramirez L."/>
            <person name="Pisabarro A.G."/>
            <person name="Kuo A."/>
            <person name="Tritt A."/>
            <person name="Lipzen A."/>
            <person name="He G."/>
            <person name="Yan M."/>
            <person name="Ng V."/>
            <person name="Cullen D."/>
            <person name="Martin F."/>
            <person name="Rosso M.-N."/>
            <person name="Henrissat B."/>
            <person name="Hibbett D."/>
            <person name="Martinez A.T."/>
            <person name="Grigoriev I.V."/>
        </authorList>
    </citation>
    <scope>NUCLEOTIDE SEQUENCE</scope>
    <source>
        <strain evidence="2">CBS 247.69</strain>
    </source>
</reference>
<dbReference type="Proteomes" id="UP000807353">
    <property type="component" value="Unassembled WGS sequence"/>
</dbReference>
<keyword evidence="3" id="KW-1185">Reference proteome</keyword>
<accession>A0A9P5Y0U9</accession>
<proteinExistence type="predicted"/>
<keyword evidence="1" id="KW-0732">Signal</keyword>